<accession>A0A7C9F6B6</accession>
<sequence>MWQSQSLLEFRFPTKITFPGQKVVANRVMKNPTNTQTIKSKLPKCPSNRTVNQQMIPSLQITLAHKASIHQNFTPQSRYVGTNRTSIDQQNIQIKPLSKQIFDWTVDQKQEEKK</sequence>
<evidence type="ECO:0000313" key="1">
    <source>
        <dbReference type="EMBL" id="MBA4676548.1"/>
    </source>
</evidence>
<reference evidence="1" key="2">
    <citation type="submission" date="2020-07" db="EMBL/GenBank/DDBJ databases">
        <authorList>
            <person name="Vera ALvarez R."/>
            <person name="Arias-Moreno D.M."/>
            <person name="Jimenez-Jacinto V."/>
            <person name="Jimenez-Bremont J.F."/>
            <person name="Swaminathan K."/>
            <person name="Moose S.P."/>
            <person name="Guerrero-Gonzalez M.L."/>
            <person name="Marino-Ramirez L."/>
            <person name="Landsman D."/>
            <person name="Rodriguez-Kessler M."/>
            <person name="Delgado-Sanchez P."/>
        </authorList>
    </citation>
    <scope>NUCLEOTIDE SEQUENCE</scope>
    <source>
        <tissue evidence="1">Cladode</tissue>
    </source>
</reference>
<protein>
    <submittedName>
        <fullName evidence="1">Uncharacterized protein</fullName>
    </submittedName>
</protein>
<name>A0A7C9F6B6_OPUST</name>
<organism evidence="1">
    <name type="scientific">Opuntia streptacantha</name>
    <name type="common">Prickly pear cactus</name>
    <name type="synonym">Opuntia cardona</name>
    <dbReference type="NCBI Taxonomy" id="393608"/>
    <lineage>
        <taxon>Eukaryota</taxon>
        <taxon>Viridiplantae</taxon>
        <taxon>Streptophyta</taxon>
        <taxon>Embryophyta</taxon>
        <taxon>Tracheophyta</taxon>
        <taxon>Spermatophyta</taxon>
        <taxon>Magnoliopsida</taxon>
        <taxon>eudicotyledons</taxon>
        <taxon>Gunneridae</taxon>
        <taxon>Pentapetalae</taxon>
        <taxon>Caryophyllales</taxon>
        <taxon>Cactineae</taxon>
        <taxon>Cactaceae</taxon>
        <taxon>Opuntioideae</taxon>
        <taxon>Opuntia</taxon>
    </lineage>
</organism>
<dbReference type="EMBL" id="GISG01271815">
    <property type="protein sequence ID" value="MBA4676548.1"/>
    <property type="molecule type" value="Transcribed_RNA"/>
</dbReference>
<reference evidence="1" key="1">
    <citation type="journal article" date="2013" name="J. Plant Res.">
        <title>Effect of fungi and light on seed germination of three Opuntia species from semiarid lands of central Mexico.</title>
        <authorList>
            <person name="Delgado-Sanchez P."/>
            <person name="Jimenez-Bremont J.F."/>
            <person name="Guerrero-Gonzalez Mde L."/>
            <person name="Flores J."/>
        </authorList>
    </citation>
    <scope>NUCLEOTIDE SEQUENCE</scope>
    <source>
        <tissue evidence="1">Cladode</tissue>
    </source>
</reference>
<dbReference type="AlphaFoldDB" id="A0A7C9F6B6"/>
<proteinExistence type="predicted"/>